<evidence type="ECO:0000256" key="1">
    <source>
        <dbReference type="HAMAP-Rule" id="MF_00226"/>
    </source>
</evidence>
<dbReference type="InterPro" id="IPR008136">
    <property type="entry name" value="CinA_C"/>
</dbReference>
<evidence type="ECO:0000259" key="2">
    <source>
        <dbReference type="SMART" id="SM00852"/>
    </source>
</evidence>
<dbReference type="SUPFAM" id="SSF142433">
    <property type="entry name" value="CinA-like"/>
    <property type="match status" value="1"/>
</dbReference>
<dbReference type="InterPro" id="IPR041424">
    <property type="entry name" value="CinA_KH"/>
</dbReference>
<dbReference type="NCBIfam" id="NF001813">
    <property type="entry name" value="PRK00549.1"/>
    <property type="match status" value="1"/>
</dbReference>
<dbReference type="CDD" id="cd00885">
    <property type="entry name" value="cinA"/>
    <property type="match status" value="1"/>
</dbReference>
<name>A0A842HFU1_9BACT</name>
<proteinExistence type="inferred from homology"/>
<dbReference type="NCBIfam" id="TIGR00199">
    <property type="entry name" value="PncC_domain"/>
    <property type="match status" value="1"/>
</dbReference>
<dbReference type="Proteomes" id="UP000546464">
    <property type="component" value="Unassembled WGS sequence"/>
</dbReference>
<protein>
    <recommendedName>
        <fullName evidence="1">CinA-like protein</fullName>
    </recommendedName>
</protein>
<dbReference type="NCBIfam" id="TIGR00200">
    <property type="entry name" value="cinA_nterm"/>
    <property type="match status" value="1"/>
</dbReference>
<dbReference type="Gene3D" id="3.40.980.10">
    <property type="entry name" value="MoaB/Mog-like domain"/>
    <property type="match status" value="1"/>
</dbReference>
<dbReference type="RefSeq" id="WP_185676486.1">
    <property type="nucleotide sequence ID" value="NZ_JACHVB010000043.1"/>
</dbReference>
<dbReference type="Pfam" id="PF00994">
    <property type="entry name" value="MoCF_biosynth"/>
    <property type="match status" value="1"/>
</dbReference>
<sequence length="428" mass="46548">MPSNPRVELLNLGDELLLGIRENSHLAHIGRELARHGLHLQRNVCFNDAPEDIRRFFKESWEQSDIVITTGGLGPTSDDNTREAVAEVLGRKLIYSDEIEQAIRARFERLGRTVTPNNLKQCYLPEGAEILPNPNGTAPGIWLKINDKCLAMLPGPSNEMIPMLSDQVIPRLCSEGHCRLDEAYLQIRTMGIGESALENLLMPIFDKHEGLGVAYCAHQGMVDVRLSRGKGDYSRCAIQHIAKECRETLGADFVCYGDDSIAKVIFDHLRADEKTLAVAESCTGGLLSNAFTDIPGASKVFSGGIVCYNNDAKMELLGVPECIIAQHGAVSAETAVAMATGAAERLSTDYALSVTGFAGPSGGTAENPVGTIYIGYHAPCGTWCVRMVYPGERSTVKVRAVMRALDVMRRKLNKYKVEDALQALATGG</sequence>
<dbReference type="Gene3D" id="3.90.950.20">
    <property type="entry name" value="CinA-like"/>
    <property type="match status" value="1"/>
</dbReference>
<dbReference type="Pfam" id="PF02464">
    <property type="entry name" value="CinA"/>
    <property type="match status" value="1"/>
</dbReference>
<dbReference type="InterPro" id="IPR036425">
    <property type="entry name" value="MoaB/Mog-like_dom_sf"/>
</dbReference>
<dbReference type="EMBL" id="JACHVB010000043">
    <property type="protein sequence ID" value="MBC2595535.1"/>
    <property type="molecule type" value="Genomic_DNA"/>
</dbReference>
<evidence type="ECO:0000313" key="3">
    <source>
        <dbReference type="EMBL" id="MBC2595535.1"/>
    </source>
</evidence>
<dbReference type="PANTHER" id="PTHR13939:SF0">
    <property type="entry name" value="NMN AMIDOHYDROLASE-LIKE PROTEIN YFAY"/>
    <property type="match status" value="1"/>
</dbReference>
<keyword evidence="4" id="KW-1185">Reference proteome</keyword>
<dbReference type="Pfam" id="PF18146">
    <property type="entry name" value="CinA_KH"/>
    <property type="match status" value="1"/>
</dbReference>
<dbReference type="HAMAP" id="MF_00226_B">
    <property type="entry name" value="CinA_B"/>
    <property type="match status" value="1"/>
</dbReference>
<dbReference type="InterPro" id="IPR050101">
    <property type="entry name" value="CinA"/>
</dbReference>
<dbReference type="PIRSF" id="PIRSF006728">
    <property type="entry name" value="CinA"/>
    <property type="match status" value="1"/>
</dbReference>
<comment type="similarity">
    <text evidence="1">Belongs to the CinA family.</text>
</comment>
<organism evidence="3 4">
    <name type="scientific">Ruficoccus amylovorans</name>
    <dbReference type="NCBI Taxonomy" id="1804625"/>
    <lineage>
        <taxon>Bacteria</taxon>
        <taxon>Pseudomonadati</taxon>
        <taxon>Verrucomicrobiota</taxon>
        <taxon>Opitutia</taxon>
        <taxon>Puniceicoccales</taxon>
        <taxon>Cerasicoccaceae</taxon>
        <taxon>Ruficoccus</taxon>
    </lineage>
</organism>
<accession>A0A842HFU1</accession>
<reference evidence="3 4" key="1">
    <citation type="submission" date="2020-07" db="EMBL/GenBank/DDBJ databases">
        <authorList>
            <person name="Feng X."/>
        </authorList>
    </citation>
    <scope>NUCLEOTIDE SEQUENCE [LARGE SCALE GENOMIC DNA]</scope>
    <source>
        <strain evidence="3 4">JCM31066</strain>
    </source>
</reference>
<dbReference type="InterPro" id="IPR008135">
    <property type="entry name" value="Competence-induced_CinA"/>
</dbReference>
<dbReference type="Gene3D" id="3.30.70.2860">
    <property type="match status" value="1"/>
</dbReference>
<gene>
    <name evidence="3" type="ORF">H5P28_14810</name>
</gene>
<dbReference type="InterPro" id="IPR036653">
    <property type="entry name" value="CinA-like_C"/>
</dbReference>
<evidence type="ECO:0000313" key="4">
    <source>
        <dbReference type="Proteomes" id="UP000546464"/>
    </source>
</evidence>
<comment type="caution">
    <text evidence="3">The sequence shown here is derived from an EMBL/GenBank/DDBJ whole genome shotgun (WGS) entry which is preliminary data.</text>
</comment>
<dbReference type="SMART" id="SM00852">
    <property type="entry name" value="MoCF_biosynth"/>
    <property type="match status" value="1"/>
</dbReference>
<dbReference type="InterPro" id="IPR001453">
    <property type="entry name" value="MoaB/Mog_dom"/>
</dbReference>
<dbReference type="PANTHER" id="PTHR13939">
    <property type="entry name" value="NICOTINAMIDE-NUCLEOTIDE AMIDOHYDROLASE PNCC"/>
    <property type="match status" value="1"/>
</dbReference>
<dbReference type="SUPFAM" id="SSF53218">
    <property type="entry name" value="Molybdenum cofactor biosynthesis proteins"/>
    <property type="match status" value="1"/>
</dbReference>
<dbReference type="AlphaFoldDB" id="A0A842HFU1"/>
<feature type="domain" description="MoaB/Mog" evidence="2">
    <location>
        <begin position="8"/>
        <end position="175"/>
    </location>
</feature>